<reference evidence="3" key="1">
    <citation type="submission" date="2017-05" db="UniProtKB">
        <authorList>
            <consortium name="EnsemblMetazoa"/>
        </authorList>
    </citation>
    <scope>IDENTIFICATION</scope>
</reference>
<sequence length="625" mass="70598">MENNRGHSDLVPVQTPVNTTEAGPNSVLATAKNFSVTEATHEMEITPTDGGEPVNVEVTAKQAQGKMAAIAIEECPDGDGYIVKGALAEMHKREVAIKINGEEVICGEVYCAYMKAFETRIRLRREQKAIGAPDDEPRYKRTAFERTIYRCCQAYTCDCKGCRGGFKKGNVQKSYKEPESLKEARPIGLNLIGERFMNFLALSLLGEAFLYFTLILAGVEFIISLVSLVTDHSSDQNDRILQIISFALSILGTVFSLFDFGLHFRHRGCRIFKRTCKGEEQEQEQDEEHKEFCNDTRACKCLCGNCCVSVLDVIRIFVLETIYYPDLLSTMFDFIDDLISNDHNPKQISPISWLSFVWSTLLILGTVYCAKIHTFWGLVYTVKKIRIKKKGCQGILFIVTFALYMLGLLILQMLMIAVIGGRYHHDFTAGPGKISGQLWYMMVSGYLMPVFGMAIFFVVHHFWTMKLPLDLIFDFIKMLQTEGIETDNTKKEEADKERIAEVTNHIDNFEGDYNNLQKIHFSTKFSYPFSSPLHIVLTSIYSAMLFVFCLCSLIGGPTSGSWLIFYLLSGFLGTLVNMYALAVFFVWLFFILSILVGILMIIAVILLCLFFASLGSSNSSNNRRY</sequence>
<keyword evidence="2" id="KW-0812">Transmembrane</keyword>
<name>A0A1X7TX14_AMPQE</name>
<feature type="transmembrane region" description="Helical" evidence="2">
    <location>
        <begin position="562"/>
        <end position="581"/>
    </location>
</feature>
<feature type="region of interest" description="Disordered" evidence="1">
    <location>
        <begin position="1"/>
        <end position="24"/>
    </location>
</feature>
<proteinExistence type="predicted"/>
<feature type="transmembrane region" description="Helical" evidence="2">
    <location>
        <begin position="199"/>
        <end position="228"/>
    </location>
</feature>
<feature type="transmembrane region" description="Helical" evidence="2">
    <location>
        <begin position="438"/>
        <end position="463"/>
    </location>
</feature>
<keyword evidence="2" id="KW-0472">Membrane</keyword>
<accession>A0A1X7TX14</accession>
<dbReference type="AlphaFoldDB" id="A0A1X7TX14"/>
<feature type="transmembrane region" description="Helical" evidence="2">
    <location>
        <begin position="240"/>
        <end position="264"/>
    </location>
</feature>
<evidence type="ECO:0000313" key="3">
    <source>
        <dbReference type="EnsemblMetazoa" id="Aqu2.1.19782_001"/>
    </source>
</evidence>
<keyword evidence="2" id="KW-1133">Transmembrane helix</keyword>
<feature type="transmembrane region" description="Helical" evidence="2">
    <location>
        <begin position="533"/>
        <end position="555"/>
    </location>
</feature>
<feature type="transmembrane region" description="Helical" evidence="2">
    <location>
        <begin position="587"/>
        <end position="614"/>
    </location>
</feature>
<protein>
    <submittedName>
        <fullName evidence="3">Uncharacterized protein</fullName>
    </submittedName>
</protein>
<dbReference type="InParanoid" id="A0A1X7TX14"/>
<evidence type="ECO:0000256" key="2">
    <source>
        <dbReference type="SAM" id="Phobius"/>
    </source>
</evidence>
<feature type="transmembrane region" description="Helical" evidence="2">
    <location>
        <begin position="353"/>
        <end position="375"/>
    </location>
</feature>
<evidence type="ECO:0000256" key="1">
    <source>
        <dbReference type="SAM" id="MobiDB-lite"/>
    </source>
</evidence>
<organism evidence="3">
    <name type="scientific">Amphimedon queenslandica</name>
    <name type="common">Sponge</name>
    <dbReference type="NCBI Taxonomy" id="400682"/>
    <lineage>
        <taxon>Eukaryota</taxon>
        <taxon>Metazoa</taxon>
        <taxon>Porifera</taxon>
        <taxon>Demospongiae</taxon>
        <taxon>Heteroscleromorpha</taxon>
        <taxon>Haplosclerida</taxon>
        <taxon>Niphatidae</taxon>
        <taxon>Amphimedon</taxon>
    </lineage>
</organism>
<dbReference type="EnsemblMetazoa" id="Aqu2.1.19782_001">
    <property type="protein sequence ID" value="Aqu2.1.19782_001"/>
    <property type="gene ID" value="Aqu2.1.19782"/>
</dbReference>
<feature type="transmembrane region" description="Helical" evidence="2">
    <location>
        <begin position="395"/>
        <end position="418"/>
    </location>
</feature>